<name>A0A9Q3GCB3_9BASI</name>
<keyword evidence="3" id="KW-1185">Reference proteome</keyword>
<gene>
    <name evidence="2" type="ORF">O181_001905</name>
</gene>
<comment type="caution">
    <text evidence="2">The sequence shown here is derived from an EMBL/GenBank/DDBJ whole genome shotgun (WGS) entry which is preliminary data.</text>
</comment>
<feature type="region of interest" description="Disordered" evidence="1">
    <location>
        <begin position="75"/>
        <end position="101"/>
    </location>
</feature>
<organism evidence="2 3">
    <name type="scientific">Austropuccinia psidii MF-1</name>
    <dbReference type="NCBI Taxonomy" id="1389203"/>
    <lineage>
        <taxon>Eukaryota</taxon>
        <taxon>Fungi</taxon>
        <taxon>Dikarya</taxon>
        <taxon>Basidiomycota</taxon>
        <taxon>Pucciniomycotina</taxon>
        <taxon>Pucciniomycetes</taxon>
        <taxon>Pucciniales</taxon>
        <taxon>Sphaerophragmiaceae</taxon>
        <taxon>Austropuccinia</taxon>
    </lineage>
</organism>
<sequence>MCQHCSTQTHSSYEGNRQGFSFTPFQYKQHRQKLKSAIEPKSIPNFPTSALGSEYPKILLDQNFLKDYSQLTQTTFSTPPGFNSTSQKPYSRSQNLPPQDL</sequence>
<reference evidence="2" key="1">
    <citation type="submission" date="2021-03" db="EMBL/GenBank/DDBJ databases">
        <title>Draft genome sequence of rust myrtle Austropuccinia psidii MF-1, a brazilian biotype.</title>
        <authorList>
            <person name="Quecine M.C."/>
            <person name="Pachon D.M.R."/>
            <person name="Bonatelli M.L."/>
            <person name="Correr F.H."/>
            <person name="Franceschini L.M."/>
            <person name="Leite T.F."/>
            <person name="Margarido G.R.A."/>
            <person name="Almeida C.A."/>
            <person name="Ferrarezi J.A."/>
            <person name="Labate C.A."/>
        </authorList>
    </citation>
    <scope>NUCLEOTIDE SEQUENCE</scope>
    <source>
        <strain evidence="2">MF-1</strain>
    </source>
</reference>
<accession>A0A9Q3GCB3</accession>
<protein>
    <submittedName>
        <fullName evidence="2">Uncharacterized protein</fullName>
    </submittedName>
</protein>
<dbReference type="Proteomes" id="UP000765509">
    <property type="component" value="Unassembled WGS sequence"/>
</dbReference>
<evidence type="ECO:0000256" key="1">
    <source>
        <dbReference type="SAM" id="MobiDB-lite"/>
    </source>
</evidence>
<evidence type="ECO:0000313" key="2">
    <source>
        <dbReference type="EMBL" id="MBW0462190.1"/>
    </source>
</evidence>
<dbReference type="AlphaFoldDB" id="A0A9Q3GCB3"/>
<proteinExistence type="predicted"/>
<evidence type="ECO:0000313" key="3">
    <source>
        <dbReference type="Proteomes" id="UP000765509"/>
    </source>
</evidence>
<dbReference type="EMBL" id="AVOT02000300">
    <property type="protein sequence ID" value="MBW0462190.1"/>
    <property type="molecule type" value="Genomic_DNA"/>
</dbReference>